<evidence type="ECO:0000259" key="6">
    <source>
        <dbReference type="Pfam" id="PF08281"/>
    </source>
</evidence>
<dbReference type="EMBL" id="JAELVQ010000002">
    <property type="protein sequence ID" value="MBJ6366990.1"/>
    <property type="molecule type" value="Genomic_DNA"/>
</dbReference>
<dbReference type="InterPro" id="IPR014327">
    <property type="entry name" value="RNA_pol_sigma70_bacteroid"/>
</dbReference>
<dbReference type="GO" id="GO:0016987">
    <property type="term" value="F:sigma factor activity"/>
    <property type="evidence" value="ECO:0007669"/>
    <property type="project" value="UniProtKB-KW"/>
</dbReference>
<dbReference type="InterPro" id="IPR007627">
    <property type="entry name" value="RNA_pol_sigma70_r2"/>
</dbReference>
<dbReference type="PANTHER" id="PTHR43133">
    <property type="entry name" value="RNA POLYMERASE ECF-TYPE SIGMA FACTO"/>
    <property type="match status" value="1"/>
</dbReference>
<dbReference type="InterPro" id="IPR036388">
    <property type="entry name" value="WH-like_DNA-bd_sf"/>
</dbReference>
<keyword evidence="8" id="KW-1185">Reference proteome</keyword>
<evidence type="ECO:0000256" key="4">
    <source>
        <dbReference type="ARBA" id="ARBA00023163"/>
    </source>
</evidence>
<dbReference type="Gene3D" id="1.10.10.10">
    <property type="entry name" value="Winged helix-like DNA-binding domain superfamily/Winged helix DNA-binding domain"/>
    <property type="match status" value="1"/>
</dbReference>
<dbReference type="SUPFAM" id="SSF88659">
    <property type="entry name" value="Sigma3 and sigma4 domains of RNA polymerase sigma factors"/>
    <property type="match status" value="1"/>
</dbReference>
<keyword evidence="4" id="KW-0804">Transcription</keyword>
<dbReference type="InterPro" id="IPR039425">
    <property type="entry name" value="RNA_pol_sigma-70-like"/>
</dbReference>
<dbReference type="PANTHER" id="PTHR43133:SF46">
    <property type="entry name" value="RNA POLYMERASE SIGMA-70 FACTOR ECF SUBFAMILY"/>
    <property type="match status" value="1"/>
</dbReference>
<evidence type="ECO:0000313" key="7">
    <source>
        <dbReference type="EMBL" id="MBJ6366990.1"/>
    </source>
</evidence>
<name>A0A8J7LRB4_9FLAO</name>
<dbReference type="GO" id="GO:0006352">
    <property type="term" value="P:DNA-templated transcription initiation"/>
    <property type="evidence" value="ECO:0007669"/>
    <property type="project" value="InterPro"/>
</dbReference>
<evidence type="ECO:0000256" key="2">
    <source>
        <dbReference type="ARBA" id="ARBA00023015"/>
    </source>
</evidence>
<protein>
    <submittedName>
        <fullName evidence="7">RNA polymerase sigma-70 factor</fullName>
    </submittedName>
</protein>
<sequence length="202" mass="23998">MNSSYLNNENLIKNLKKGEESAFVYLMNTYHNKLCVYARGLTKDHYTAQDIVQNVFFKVWEQRQKLNSGYNINNFLYRSVYNEFIDHYRKIKLLTPLEEEHIKQLKAIVQEDRVSEINNLIELVKQEIENLPPKCKSVFTMGKLEGLTYIEIAEYQKITVRTVEMHMSRAFEIIRKKIGDKTDVILFLLFGMQLKNRQSSFR</sequence>
<organism evidence="7 8">
    <name type="scientific">Snuella sedimenti</name>
    <dbReference type="NCBI Taxonomy" id="2798802"/>
    <lineage>
        <taxon>Bacteria</taxon>
        <taxon>Pseudomonadati</taxon>
        <taxon>Bacteroidota</taxon>
        <taxon>Flavobacteriia</taxon>
        <taxon>Flavobacteriales</taxon>
        <taxon>Flavobacteriaceae</taxon>
        <taxon>Snuella</taxon>
    </lineage>
</organism>
<dbReference type="InterPro" id="IPR013325">
    <property type="entry name" value="RNA_pol_sigma_r2"/>
</dbReference>
<accession>A0A8J7LRB4</accession>
<evidence type="ECO:0000259" key="5">
    <source>
        <dbReference type="Pfam" id="PF04542"/>
    </source>
</evidence>
<dbReference type="GO" id="GO:0003677">
    <property type="term" value="F:DNA binding"/>
    <property type="evidence" value="ECO:0007669"/>
    <property type="project" value="InterPro"/>
</dbReference>
<evidence type="ECO:0000256" key="3">
    <source>
        <dbReference type="ARBA" id="ARBA00023082"/>
    </source>
</evidence>
<evidence type="ECO:0000313" key="8">
    <source>
        <dbReference type="Proteomes" id="UP000610931"/>
    </source>
</evidence>
<dbReference type="Pfam" id="PF04542">
    <property type="entry name" value="Sigma70_r2"/>
    <property type="match status" value="1"/>
</dbReference>
<dbReference type="Gene3D" id="1.10.1740.10">
    <property type="match status" value="1"/>
</dbReference>
<dbReference type="SUPFAM" id="SSF88946">
    <property type="entry name" value="Sigma2 domain of RNA polymerase sigma factors"/>
    <property type="match status" value="1"/>
</dbReference>
<comment type="similarity">
    <text evidence="1">Belongs to the sigma-70 factor family. ECF subfamily.</text>
</comment>
<feature type="domain" description="RNA polymerase sigma-70 region 2" evidence="5">
    <location>
        <begin position="26"/>
        <end position="90"/>
    </location>
</feature>
<dbReference type="RefSeq" id="WP_199113042.1">
    <property type="nucleotide sequence ID" value="NZ_JAELVQ010000002.1"/>
</dbReference>
<feature type="domain" description="RNA polymerase sigma factor 70 region 4 type 2" evidence="6">
    <location>
        <begin position="123"/>
        <end position="171"/>
    </location>
</feature>
<dbReference type="NCBIfam" id="TIGR02985">
    <property type="entry name" value="Sig70_bacteroi1"/>
    <property type="match status" value="1"/>
</dbReference>
<gene>
    <name evidence="7" type="ORF">JF259_02705</name>
</gene>
<dbReference type="Proteomes" id="UP000610931">
    <property type="component" value="Unassembled WGS sequence"/>
</dbReference>
<dbReference type="InterPro" id="IPR013249">
    <property type="entry name" value="RNA_pol_sigma70_r4_t2"/>
</dbReference>
<evidence type="ECO:0000256" key="1">
    <source>
        <dbReference type="ARBA" id="ARBA00010641"/>
    </source>
</evidence>
<comment type="caution">
    <text evidence="7">The sequence shown here is derived from an EMBL/GenBank/DDBJ whole genome shotgun (WGS) entry which is preliminary data.</text>
</comment>
<dbReference type="AlphaFoldDB" id="A0A8J7LRB4"/>
<dbReference type="InterPro" id="IPR013324">
    <property type="entry name" value="RNA_pol_sigma_r3/r4-like"/>
</dbReference>
<keyword evidence="2" id="KW-0805">Transcription regulation</keyword>
<dbReference type="Pfam" id="PF08281">
    <property type="entry name" value="Sigma70_r4_2"/>
    <property type="match status" value="1"/>
</dbReference>
<reference evidence="7" key="1">
    <citation type="submission" date="2020-12" db="EMBL/GenBank/DDBJ databases">
        <title>Snuella sp. nov., isolated from sediment in Incheon.</title>
        <authorList>
            <person name="Kim W."/>
        </authorList>
    </citation>
    <scope>NUCLEOTIDE SEQUENCE</scope>
    <source>
        <strain evidence="7">CAU 1569</strain>
    </source>
</reference>
<dbReference type="NCBIfam" id="TIGR02937">
    <property type="entry name" value="sigma70-ECF"/>
    <property type="match status" value="1"/>
</dbReference>
<dbReference type="InterPro" id="IPR014284">
    <property type="entry name" value="RNA_pol_sigma-70_dom"/>
</dbReference>
<keyword evidence="3" id="KW-0731">Sigma factor</keyword>
<proteinExistence type="inferred from homology"/>